<comment type="subcellular location">
    <subcellularLocation>
        <location evidence="1">Membrane</location>
        <topology evidence="1">Multi-pass membrane protein</topology>
    </subcellularLocation>
</comment>
<dbReference type="AlphaFoldDB" id="A0A670Z982"/>
<name>A0A670Z982_PSETE</name>
<dbReference type="GeneTree" id="ENSGT00940000159321"/>
<feature type="transmembrane region" description="Helical" evidence="7">
    <location>
        <begin position="234"/>
        <end position="253"/>
    </location>
</feature>
<feature type="transmembrane region" description="Helical" evidence="7">
    <location>
        <begin position="34"/>
        <end position="55"/>
    </location>
</feature>
<feature type="transmembrane region" description="Helical" evidence="7">
    <location>
        <begin position="194"/>
        <end position="222"/>
    </location>
</feature>
<keyword evidence="9" id="KW-1185">Reference proteome</keyword>
<feature type="transmembrane region" description="Helical" evidence="7">
    <location>
        <begin position="291"/>
        <end position="313"/>
    </location>
</feature>
<dbReference type="InterPro" id="IPR037185">
    <property type="entry name" value="EmrE-like"/>
</dbReference>
<protein>
    <submittedName>
        <fullName evidence="8">NIPA like domain containing 2</fullName>
    </submittedName>
</protein>
<dbReference type="PANTHER" id="PTHR12570">
    <property type="match status" value="1"/>
</dbReference>
<feature type="transmembrane region" description="Helical" evidence="7">
    <location>
        <begin position="265"/>
        <end position="285"/>
    </location>
</feature>
<dbReference type="Gene3D" id="1.10.3730.20">
    <property type="match status" value="1"/>
</dbReference>
<evidence type="ECO:0000256" key="2">
    <source>
        <dbReference type="ARBA" id="ARBA00007230"/>
    </source>
</evidence>
<reference evidence="8" key="1">
    <citation type="submission" date="2025-08" db="UniProtKB">
        <authorList>
            <consortium name="Ensembl"/>
        </authorList>
    </citation>
    <scope>IDENTIFICATION</scope>
</reference>
<feature type="transmembrane region" description="Helical" evidence="7">
    <location>
        <begin position="76"/>
        <end position="97"/>
    </location>
</feature>
<feature type="transmembrane region" description="Helical" evidence="7">
    <location>
        <begin position="164"/>
        <end position="187"/>
    </location>
</feature>
<proteinExistence type="inferred from homology"/>
<keyword evidence="5 7" id="KW-0472">Membrane</keyword>
<evidence type="ECO:0000256" key="1">
    <source>
        <dbReference type="ARBA" id="ARBA00004141"/>
    </source>
</evidence>
<dbReference type="CTD" id="79815"/>
<dbReference type="GO" id="GO:0016020">
    <property type="term" value="C:membrane"/>
    <property type="evidence" value="ECO:0007669"/>
    <property type="project" value="UniProtKB-SubCell"/>
</dbReference>
<dbReference type="Proteomes" id="UP000472273">
    <property type="component" value="Unplaced"/>
</dbReference>
<evidence type="ECO:0000256" key="6">
    <source>
        <dbReference type="SAM" id="MobiDB-lite"/>
    </source>
</evidence>
<feature type="transmembrane region" description="Helical" evidence="7">
    <location>
        <begin position="131"/>
        <end position="152"/>
    </location>
</feature>
<keyword evidence="4 7" id="KW-1133">Transmembrane helix</keyword>
<feature type="compositionally biased region" description="Polar residues" evidence="6">
    <location>
        <begin position="339"/>
        <end position="350"/>
    </location>
</feature>
<dbReference type="InterPro" id="IPR008521">
    <property type="entry name" value="Mg_trans_NIPA"/>
</dbReference>
<comment type="similarity">
    <text evidence="2">Belongs to the NIPA family.</text>
</comment>
<evidence type="ECO:0000313" key="9">
    <source>
        <dbReference type="Proteomes" id="UP000472273"/>
    </source>
</evidence>
<reference evidence="8" key="2">
    <citation type="submission" date="2025-09" db="UniProtKB">
        <authorList>
            <consortium name="Ensembl"/>
        </authorList>
    </citation>
    <scope>IDENTIFICATION</scope>
</reference>
<organism evidence="8 9">
    <name type="scientific">Pseudonaja textilis</name>
    <name type="common">Eastern brown snake</name>
    <dbReference type="NCBI Taxonomy" id="8673"/>
    <lineage>
        <taxon>Eukaryota</taxon>
        <taxon>Metazoa</taxon>
        <taxon>Chordata</taxon>
        <taxon>Craniata</taxon>
        <taxon>Vertebrata</taxon>
        <taxon>Euteleostomi</taxon>
        <taxon>Lepidosauria</taxon>
        <taxon>Squamata</taxon>
        <taxon>Bifurcata</taxon>
        <taxon>Unidentata</taxon>
        <taxon>Episquamata</taxon>
        <taxon>Toxicofera</taxon>
        <taxon>Serpentes</taxon>
        <taxon>Colubroidea</taxon>
        <taxon>Elapidae</taxon>
        <taxon>Hydrophiinae</taxon>
        <taxon>Pseudonaja</taxon>
    </lineage>
</organism>
<dbReference type="GO" id="GO:0015095">
    <property type="term" value="F:magnesium ion transmembrane transporter activity"/>
    <property type="evidence" value="ECO:0007669"/>
    <property type="project" value="InterPro"/>
</dbReference>
<sequence length="366" mass="40561">MGSSPLPQNTTLGGRASRREFLSQGWYFANEQTLLFGILLAITGNIFISISLNLQKYSHLRLTQQVIQKPCYRSKLWWCGIIFMGIGEIGNFAAYGFAPVMVVAPLGSVAVIGGAIIAVLFLKEHFSSQSILGGTVMLVGMFLLVTFAPHIIQKVTARTIQTDLVSWQFLIYMIVEIVAFCILLYFYKRKEAKHIVVLLTMVALLASLTIISVKAVAAMLTFSVKGNMQLTYPIFYLMLILMTSTCIFQVKFLNQAMEIYGSAQVIPLNYVLSTLSSILAGAMFYHEFQGAGFLSSFMSLFGCSLTFIGVSIISQNRSKEHLTTFYIDCEHIPGKKKSSAIQPDSNNPSYGSLYKESISLKTPTKE</sequence>
<dbReference type="KEGG" id="ptex:113439878"/>
<dbReference type="Pfam" id="PF05653">
    <property type="entry name" value="Mg_trans_NIPA"/>
    <property type="match status" value="1"/>
</dbReference>
<evidence type="ECO:0000256" key="4">
    <source>
        <dbReference type="ARBA" id="ARBA00022989"/>
    </source>
</evidence>
<accession>A0A670Z982</accession>
<evidence type="ECO:0000313" key="8">
    <source>
        <dbReference type="Ensembl" id="ENSPTXP00000020350.1"/>
    </source>
</evidence>
<dbReference type="PANTHER" id="PTHR12570:SF16">
    <property type="entry name" value="NIPA-LIKE PROTEIN 2"/>
    <property type="match status" value="1"/>
</dbReference>
<evidence type="ECO:0000256" key="5">
    <source>
        <dbReference type="ARBA" id="ARBA00023136"/>
    </source>
</evidence>
<dbReference type="SUPFAM" id="SSF103481">
    <property type="entry name" value="Multidrug resistance efflux transporter EmrE"/>
    <property type="match status" value="1"/>
</dbReference>
<keyword evidence="3 7" id="KW-0812">Transmembrane</keyword>
<dbReference type="OMA" id="HLQQSFI"/>
<evidence type="ECO:0000256" key="3">
    <source>
        <dbReference type="ARBA" id="ARBA00022692"/>
    </source>
</evidence>
<dbReference type="Ensembl" id="ENSPTXT00000020968.1">
    <property type="protein sequence ID" value="ENSPTXP00000020350.1"/>
    <property type="gene ID" value="ENSPTXG00000014064.1"/>
</dbReference>
<feature type="region of interest" description="Disordered" evidence="6">
    <location>
        <begin position="335"/>
        <end position="366"/>
    </location>
</feature>
<feature type="transmembrane region" description="Helical" evidence="7">
    <location>
        <begin position="103"/>
        <end position="122"/>
    </location>
</feature>
<dbReference type="OrthoDB" id="165382at2759"/>
<dbReference type="GeneID" id="113439878"/>
<gene>
    <name evidence="8" type="primary">NIPAL2</name>
</gene>
<dbReference type="RefSeq" id="XP_026561701.1">
    <property type="nucleotide sequence ID" value="XM_026705916.1"/>
</dbReference>
<evidence type="ECO:0000256" key="7">
    <source>
        <dbReference type="SAM" id="Phobius"/>
    </source>
</evidence>